<dbReference type="RefSeq" id="WP_094234366.1">
    <property type="nucleotide sequence ID" value="NZ_CP016199.1"/>
</dbReference>
<protein>
    <submittedName>
        <fullName evidence="2">Uncharacterized protein</fullName>
    </submittedName>
</protein>
<feature type="transmembrane region" description="Helical" evidence="1">
    <location>
        <begin position="6"/>
        <end position="28"/>
    </location>
</feature>
<dbReference type="OrthoDB" id="9975960at2"/>
<dbReference type="AlphaFoldDB" id="A0A223AT96"/>
<evidence type="ECO:0000256" key="1">
    <source>
        <dbReference type="SAM" id="Phobius"/>
    </source>
</evidence>
<proteinExistence type="predicted"/>
<keyword evidence="1" id="KW-0472">Membrane</keyword>
<keyword evidence="1" id="KW-1133">Transmembrane helix</keyword>
<dbReference type="EMBL" id="CP016199">
    <property type="protein sequence ID" value="ASS38129.1"/>
    <property type="molecule type" value="Genomic_DNA"/>
</dbReference>
<evidence type="ECO:0000313" key="3">
    <source>
        <dbReference type="Proteomes" id="UP000214689"/>
    </source>
</evidence>
<accession>A0A223AT96</accession>
<keyword evidence="3" id="KW-1185">Reference proteome</keyword>
<reference evidence="3" key="1">
    <citation type="submission" date="2016-05" db="EMBL/GenBank/DDBJ databases">
        <authorList>
            <person name="Holder M.E."/>
            <person name="Ajami N.J."/>
            <person name="Petrosino J.F."/>
        </authorList>
    </citation>
    <scope>NUCLEOTIDE SEQUENCE [LARGE SCALE GENOMIC DNA]</scope>
    <source>
        <strain evidence="3">ATCC 700696</strain>
    </source>
</reference>
<gene>
    <name evidence="2" type="ORF">AXF17_06720</name>
</gene>
<organism evidence="2 3">
    <name type="scientific">Mogibacterium pumilum</name>
    <dbReference type="NCBI Taxonomy" id="86332"/>
    <lineage>
        <taxon>Bacteria</taxon>
        <taxon>Bacillati</taxon>
        <taxon>Bacillota</taxon>
        <taxon>Clostridia</taxon>
        <taxon>Peptostreptococcales</taxon>
        <taxon>Anaerovoracaceae</taxon>
        <taxon>Mogibacterium</taxon>
    </lineage>
</organism>
<evidence type="ECO:0000313" key="2">
    <source>
        <dbReference type="EMBL" id="ASS38129.1"/>
    </source>
</evidence>
<keyword evidence="1" id="KW-0812">Transmembrane</keyword>
<name>A0A223AT96_9FIRM</name>
<sequence length="59" mass="6812">MEYFLNHIGVIFIAALIVAVCAVTWWGLTARNEVLKRERAQARKEAALAKRREQENNKN</sequence>
<dbReference type="Proteomes" id="UP000214689">
    <property type="component" value="Chromosome"/>
</dbReference>